<evidence type="ECO:0000256" key="6">
    <source>
        <dbReference type="ARBA" id="ARBA00023235"/>
    </source>
</evidence>
<comment type="catalytic activity">
    <reaction evidence="9">
        <text>ATP + H2O = ADP + phosphate + H(+)</text>
        <dbReference type="Rhea" id="RHEA:13065"/>
        <dbReference type="ChEBI" id="CHEBI:15377"/>
        <dbReference type="ChEBI" id="CHEBI:15378"/>
        <dbReference type="ChEBI" id="CHEBI:30616"/>
        <dbReference type="ChEBI" id="CHEBI:43474"/>
        <dbReference type="ChEBI" id="CHEBI:456216"/>
        <dbReference type="EC" id="5.6.2.4"/>
    </reaction>
</comment>
<dbReference type="PANTHER" id="PTHR11070:SF63">
    <property type="entry name" value="DNA HELICASE IV"/>
    <property type="match status" value="1"/>
</dbReference>
<evidence type="ECO:0000256" key="4">
    <source>
        <dbReference type="ARBA" id="ARBA00022806"/>
    </source>
</evidence>
<dbReference type="Pfam" id="PF13361">
    <property type="entry name" value="UvrD_C"/>
    <property type="match status" value="1"/>
</dbReference>
<sequence length="725" mass="84117">MNEIEDRLKIIQVMIDMKSNEFFNKYNVSLNEQQMEAVQTVDGPVLLLAVPGSGKTTVLVTRIGYMIYCCKIHPERILTLTYTKAATIDMSERYCSIFGNEMQNRLEFRTINGICAKVIQYYGRRIGKKAYELITNEKIIGSILLSIYRKYLDEYPTESDIKGLRALITYIKNMMFTDKEIEDIYEQDDLHISDIYREYCSELKSRSLMDYDDQMIYAYNMLKGSSEILQYFQEQYPYICVDEAQDTSKIQHAIIALLVKTNGNLFMVGDEDQSIYGFRAAYPEALLDFKKTHSNGKVLLMEKNFRSNAKIVLAADRFIQKNKMRHEKHMVAARCEESDINLIPITNRCDQYAYLVKVAQECESTTAVLYRDNESVLPLVDLLEKRHIPYRIKNADFTFFSHRSVLDVQNIMRFAIDPYDPELFMQIYYKIRTYLNKATAIKICEISAKRQITVLDVAIEYGYLAENTKKSCKSMKTHLRLMNNERAEKAIRRIVDSMGYGDYLERQNIKDSKIFILKSIAENESTPQAFISRLNELAQIIKEKENDSDCKFILSTIHSSKGLEYDNVYLMDVCDGVFPENVRDPKSATPEEMKEYEEERRLFYVGVTRAKNTLCIFKSDYVSTFCNELLNTQAITPVAISKKPSMATVARNSSYNTAPSSFDNSESLENYKQFCEDISQKKTVKHKVFGIGEVISHDIEHITIRFGVRERMLSLRSMYELELLV</sequence>
<keyword evidence="2 10" id="KW-0547">Nucleotide-binding</keyword>
<comment type="catalytic activity">
    <reaction evidence="7">
        <text>Couples ATP hydrolysis with the unwinding of duplex DNA by translocating in the 3'-5' direction.</text>
        <dbReference type="EC" id="5.6.2.4"/>
    </reaction>
</comment>
<keyword evidence="14" id="KW-1185">Reference proteome</keyword>
<evidence type="ECO:0000259" key="11">
    <source>
        <dbReference type="PROSITE" id="PS51198"/>
    </source>
</evidence>
<dbReference type="PANTHER" id="PTHR11070">
    <property type="entry name" value="UVRD / RECB / PCRA DNA HELICASE FAMILY MEMBER"/>
    <property type="match status" value="1"/>
</dbReference>
<evidence type="ECO:0000256" key="1">
    <source>
        <dbReference type="ARBA" id="ARBA00009922"/>
    </source>
</evidence>
<feature type="domain" description="UvrD-like helicase ATP-binding" evidence="11">
    <location>
        <begin position="28"/>
        <end position="308"/>
    </location>
</feature>
<dbReference type="Gene3D" id="1.10.10.160">
    <property type="match status" value="1"/>
</dbReference>
<dbReference type="STRING" id="99656.SAMN05421659_103333"/>
<dbReference type="GO" id="GO:0000725">
    <property type="term" value="P:recombinational repair"/>
    <property type="evidence" value="ECO:0007669"/>
    <property type="project" value="TreeGrafter"/>
</dbReference>
<protein>
    <recommendedName>
        <fullName evidence="8">DNA 3'-5' helicase</fullName>
        <ecNumber evidence="8">5.6.2.4</ecNumber>
    </recommendedName>
</protein>
<evidence type="ECO:0000259" key="12">
    <source>
        <dbReference type="PROSITE" id="PS51217"/>
    </source>
</evidence>
<dbReference type="Gene3D" id="1.10.486.10">
    <property type="entry name" value="PCRA, domain 4"/>
    <property type="match status" value="1"/>
</dbReference>
<evidence type="ECO:0000256" key="5">
    <source>
        <dbReference type="ARBA" id="ARBA00022840"/>
    </source>
</evidence>
<dbReference type="GO" id="GO:0005524">
    <property type="term" value="F:ATP binding"/>
    <property type="evidence" value="ECO:0007669"/>
    <property type="project" value="UniProtKB-UniRule"/>
</dbReference>
<accession>A0A1I0NS80</accession>
<name>A0A1I0NS80_9FIRM</name>
<keyword evidence="4 10" id="KW-0347">Helicase</keyword>
<dbReference type="AlphaFoldDB" id="A0A1I0NS80"/>
<dbReference type="CDD" id="cd17932">
    <property type="entry name" value="DEXQc_UvrD"/>
    <property type="match status" value="1"/>
</dbReference>
<dbReference type="InterPro" id="IPR014016">
    <property type="entry name" value="UvrD-like_ATP-bd"/>
</dbReference>
<dbReference type="InterPro" id="IPR000212">
    <property type="entry name" value="DNA_helicase_UvrD/REP"/>
</dbReference>
<proteinExistence type="inferred from homology"/>
<gene>
    <name evidence="13" type="ORF">SAMN05421659_103333</name>
</gene>
<dbReference type="EMBL" id="FOJI01000003">
    <property type="protein sequence ID" value="SEW04372.1"/>
    <property type="molecule type" value="Genomic_DNA"/>
</dbReference>
<dbReference type="InterPro" id="IPR014017">
    <property type="entry name" value="DNA_helicase_UvrD-like_C"/>
</dbReference>
<feature type="domain" description="UvrD-like helicase C-terminal" evidence="12">
    <location>
        <begin position="309"/>
        <end position="562"/>
    </location>
</feature>
<keyword evidence="3 10" id="KW-0378">Hydrolase</keyword>
<dbReference type="PROSITE" id="PS51198">
    <property type="entry name" value="UVRD_HELICASE_ATP_BIND"/>
    <property type="match status" value="1"/>
</dbReference>
<comment type="similarity">
    <text evidence="1">Belongs to the helicase family. UvrD subfamily.</text>
</comment>
<dbReference type="PROSITE" id="PS51217">
    <property type="entry name" value="UVRD_HELICASE_CTER"/>
    <property type="match status" value="1"/>
</dbReference>
<evidence type="ECO:0000313" key="13">
    <source>
        <dbReference type="EMBL" id="SEW04372.1"/>
    </source>
</evidence>
<keyword evidence="6" id="KW-0413">Isomerase</keyword>
<organism evidence="13 14">
    <name type="scientific">[Clostridium] fimetarium</name>
    <dbReference type="NCBI Taxonomy" id="99656"/>
    <lineage>
        <taxon>Bacteria</taxon>
        <taxon>Bacillati</taxon>
        <taxon>Bacillota</taxon>
        <taxon>Clostridia</taxon>
        <taxon>Lachnospirales</taxon>
        <taxon>Lachnospiraceae</taxon>
    </lineage>
</organism>
<evidence type="ECO:0000256" key="8">
    <source>
        <dbReference type="ARBA" id="ARBA00034808"/>
    </source>
</evidence>
<dbReference type="InterPro" id="IPR027417">
    <property type="entry name" value="P-loop_NTPase"/>
</dbReference>
<dbReference type="GO" id="GO:0003677">
    <property type="term" value="F:DNA binding"/>
    <property type="evidence" value="ECO:0007669"/>
    <property type="project" value="InterPro"/>
</dbReference>
<evidence type="ECO:0000256" key="7">
    <source>
        <dbReference type="ARBA" id="ARBA00034617"/>
    </source>
</evidence>
<dbReference type="SUPFAM" id="SSF52540">
    <property type="entry name" value="P-loop containing nucleoside triphosphate hydrolases"/>
    <property type="match status" value="1"/>
</dbReference>
<keyword evidence="5 10" id="KW-0067">ATP-binding</keyword>
<dbReference type="EC" id="5.6.2.4" evidence="8"/>
<evidence type="ECO:0000256" key="2">
    <source>
        <dbReference type="ARBA" id="ARBA00022741"/>
    </source>
</evidence>
<evidence type="ECO:0000256" key="10">
    <source>
        <dbReference type="PROSITE-ProRule" id="PRU00560"/>
    </source>
</evidence>
<evidence type="ECO:0000256" key="9">
    <source>
        <dbReference type="ARBA" id="ARBA00048988"/>
    </source>
</evidence>
<dbReference type="GO" id="GO:0016887">
    <property type="term" value="F:ATP hydrolysis activity"/>
    <property type="evidence" value="ECO:0007669"/>
    <property type="project" value="RHEA"/>
</dbReference>
<dbReference type="InterPro" id="IPR013986">
    <property type="entry name" value="DExx_box_DNA_helicase_dom_sf"/>
</dbReference>
<dbReference type="GO" id="GO:0043138">
    <property type="term" value="F:3'-5' DNA helicase activity"/>
    <property type="evidence" value="ECO:0007669"/>
    <property type="project" value="UniProtKB-EC"/>
</dbReference>
<dbReference type="GO" id="GO:0005829">
    <property type="term" value="C:cytosol"/>
    <property type="evidence" value="ECO:0007669"/>
    <property type="project" value="TreeGrafter"/>
</dbReference>
<dbReference type="Pfam" id="PF00580">
    <property type="entry name" value="UvrD-helicase"/>
    <property type="match status" value="1"/>
</dbReference>
<dbReference type="Proteomes" id="UP000199701">
    <property type="component" value="Unassembled WGS sequence"/>
</dbReference>
<dbReference type="Gene3D" id="3.40.50.300">
    <property type="entry name" value="P-loop containing nucleotide triphosphate hydrolases"/>
    <property type="match status" value="2"/>
</dbReference>
<reference evidence="13 14" key="1">
    <citation type="submission" date="2016-10" db="EMBL/GenBank/DDBJ databases">
        <authorList>
            <person name="de Groot N.N."/>
        </authorList>
    </citation>
    <scope>NUCLEOTIDE SEQUENCE [LARGE SCALE GENOMIC DNA]</scope>
    <source>
        <strain evidence="13 14">DSM 9179</strain>
    </source>
</reference>
<evidence type="ECO:0000256" key="3">
    <source>
        <dbReference type="ARBA" id="ARBA00022801"/>
    </source>
</evidence>
<feature type="binding site" evidence="10">
    <location>
        <begin position="49"/>
        <end position="56"/>
    </location>
    <ligand>
        <name>ATP</name>
        <dbReference type="ChEBI" id="CHEBI:30616"/>
    </ligand>
</feature>
<evidence type="ECO:0000313" key="14">
    <source>
        <dbReference type="Proteomes" id="UP000199701"/>
    </source>
</evidence>